<reference evidence="2" key="1">
    <citation type="journal article" date="2014" name="Front. Microbiol.">
        <title>High frequency of phylogenetically diverse reductive dehalogenase-homologous genes in deep subseafloor sedimentary metagenomes.</title>
        <authorList>
            <person name="Kawai M."/>
            <person name="Futagami T."/>
            <person name="Toyoda A."/>
            <person name="Takaki Y."/>
            <person name="Nishi S."/>
            <person name="Hori S."/>
            <person name="Arai W."/>
            <person name="Tsubouchi T."/>
            <person name="Morono Y."/>
            <person name="Uchiyama I."/>
            <person name="Ito T."/>
            <person name="Fujiyama A."/>
            <person name="Inagaki F."/>
            <person name="Takami H."/>
        </authorList>
    </citation>
    <scope>NUCLEOTIDE SEQUENCE</scope>
    <source>
        <strain evidence="2">Expedition CK06-06</strain>
    </source>
</reference>
<comment type="caution">
    <text evidence="2">The sequence shown here is derived from an EMBL/GenBank/DDBJ whole genome shotgun (WGS) entry which is preliminary data.</text>
</comment>
<sequence>MKWILNRDSELLPVHYFHIVFTVPDLFKEITKYNKRVIYNILFKAVSETVKETSLNTKNLGAITGFFSILHTWTQKLKLHPHIHCVVPGGGFSSDKLKWIKSPKNYFINVKILSTVFKGKYLNYIEKAFSA</sequence>
<evidence type="ECO:0000259" key="1">
    <source>
        <dbReference type="Pfam" id="PF04986"/>
    </source>
</evidence>
<dbReference type="PANTHER" id="PTHR37023:SF1">
    <property type="entry name" value="ISSOD25 TRANSPOSASE TNPA_ISSOD25"/>
    <property type="match status" value="1"/>
</dbReference>
<gene>
    <name evidence="2" type="ORF">S03H2_11477</name>
</gene>
<dbReference type="GO" id="GO:0003677">
    <property type="term" value="F:DNA binding"/>
    <property type="evidence" value="ECO:0007669"/>
    <property type="project" value="InterPro"/>
</dbReference>
<dbReference type="EMBL" id="BARU01005859">
    <property type="protein sequence ID" value="GAH42343.1"/>
    <property type="molecule type" value="Genomic_DNA"/>
</dbReference>
<dbReference type="GO" id="GO:0004803">
    <property type="term" value="F:transposase activity"/>
    <property type="evidence" value="ECO:0007669"/>
    <property type="project" value="InterPro"/>
</dbReference>
<organism evidence="2">
    <name type="scientific">marine sediment metagenome</name>
    <dbReference type="NCBI Taxonomy" id="412755"/>
    <lineage>
        <taxon>unclassified sequences</taxon>
        <taxon>metagenomes</taxon>
        <taxon>ecological metagenomes</taxon>
    </lineage>
</organism>
<protein>
    <recommendedName>
        <fullName evidence="1">Transposase IS801/IS1294 domain-containing protein</fullName>
    </recommendedName>
</protein>
<feature type="domain" description="Transposase IS801/IS1294" evidence="1">
    <location>
        <begin position="65"/>
        <end position="129"/>
    </location>
</feature>
<dbReference type="GO" id="GO:0006313">
    <property type="term" value="P:DNA transposition"/>
    <property type="evidence" value="ECO:0007669"/>
    <property type="project" value="InterPro"/>
</dbReference>
<dbReference type="InterPro" id="IPR007069">
    <property type="entry name" value="Transposase_32"/>
</dbReference>
<dbReference type="Pfam" id="PF04986">
    <property type="entry name" value="Y2_Tnp"/>
    <property type="match status" value="1"/>
</dbReference>
<proteinExistence type="predicted"/>
<accession>X1HAJ1</accession>
<evidence type="ECO:0000313" key="2">
    <source>
        <dbReference type="EMBL" id="GAH42343.1"/>
    </source>
</evidence>
<name>X1HAJ1_9ZZZZ</name>
<dbReference type="PANTHER" id="PTHR37023">
    <property type="entry name" value="TRANSPOSASE"/>
    <property type="match status" value="1"/>
</dbReference>
<dbReference type="AlphaFoldDB" id="X1HAJ1"/>